<feature type="non-terminal residue" evidence="2">
    <location>
        <position position="240"/>
    </location>
</feature>
<feature type="domain" description="AB hydrolase-1" evidence="1">
    <location>
        <begin position="69"/>
        <end position="218"/>
    </location>
</feature>
<accession>A0A7V2AVD4</accession>
<reference evidence="2" key="1">
    <citation type="journal article" date="2020" name="mSystems">
        <title>Genome- and Community-Level Interaction Insights into Carbon Utilization and Element Cycling Functions of Hydrothermarchaeota in Hydrothermal Sediment.</title>
        <authorList>
            <person name="Zhou Z."/>
            <person name="Liu Y."/>
            <person name="Xu W."/>
            <person name="Pan J."/>
            <person name="Luo Z.H."/>
            <person name="Li M."/>
        </authorList>
    </citation>
    <scope>NUCLEOTIDE SEQUENCE [LARGE SCALE GENOMIC DNA]</scope>
    <source>
        <strain evidence="2">SpSt-1233</strain>
    </source>
</reference>
<name>A0A7V2AVD4_UNCEI</name>
<dbReference type="SUPFAM" id="SSF53474">
    <property type="entry name" value="alpha/beta-Hydrolases"/>
    <property type="match status" value="1"/>
</dbReference>
<protein>
    <submittedName>
        <fullName evidence="2">Alpha/beta fold hydrolase</fullName>
    </submittedName>
</protein>
<evidence type="ECO:0000313" key="2">
    <source>
        <dbReference type="EMBL" id="HER43927.1"/>
    </source>
</evidence>
<dbReference type="Pfam" id="PF12697">
    <property type="entry name" value="Abhydrolase_6"/>
    <property type="match status" value="1"/>
</dbReference>
<evidence type="ECO:0000259" key="1">
    <source>
        <dbReference type="Pfam" id="PF12697"/>
    </source>
</evidence>
<dbReference type="EMBL" id="DSEC01000398">
    <property type="protein sequence ID" value="HER43927.1"/>
    <property type="molecule type" value="Genomic_DNA"/>
</dbReference>
<dbReference type="Gene3D" id="3.40.50.1820">
    <property type="entry name" value="alpha/beta hydrolase"/>
    <property type="match status" value="1"/>
</dbReference>
<dbReference type="InterPro" id="IPR029058">
    <property type="entry name" value="AB_hydrolase_fold"/>
</dbReference>
<dbReference type="InterPro" id="IPR000073">
    <property type="entry name" value="AB_hydrolase_1"/>
</dbReference>
<sequence length="240" mass="26561">MMAKTLERINQSVWEIRERVLLNPGNFEYRMELLNFWIESKIFIERRGGVPEPQRSFLMLQKREAAACLLIHGAGGSPEEMRPLAEHLFGQGLTVLGIRLPLDPAYSDTGFTEYAKAIFRRGGRNHRGGSEADGSGAWSACLANAEVALDTMLVYSPDTYVAGFSFGGTIALNLMQKFPVKGTILLAPGLFPAGGTRFAMFWAARRLMPGLTRKAMPVRSMMLDFTERTRANLGSGPIEN</sequence>
<dbReference type="Proteomes" id="UP000886069">
    <property type="component" value="Unassembled WGS sequence"/>
</dbReference>
<comment type="caution">
    <text evidence="2">The sequence shown here is derived from an EMBL/GenBank/DDBJ whole genome shotgun (WGS) entry which is preliminary data.</text>
</comment>
<proteinExistence type="predicted"/>
<organism evidence="2">
    <name type="scientific">Eiseniibacteriota bacterium</name>
    <dbReference type="NCBI Taxonomy" id="2212470"/>
    <lineage>
        <taxon>Bacteria</taxon>
        <taxon>Candidatus Eiseniibacteriota</taxon>
    </lineage>
</organism>
<keyword evidence="2" id="KW-0378">Hydrolase</keyword>
<gene>
    <name evidence="2" type="ORF">ENO08_05660</name>
</gene>
<dbReference type="AlphaFoldDB" id="A0A7V2AVD4"/>
<dbReference type="GO" id="GO:0016787">
    <property type="term" value="F:hydrolase activity"/>
    <property type="evidence" value="ECO:0007669"/>
    <property type="project" value="UniProtKB-KW"/>
</dbReference>